<feature type="transmembrane region" description="Helical" evidence="8">
    <location>
        <begin position="71"/>
        <end position="89"/>
    </location>
</feature>
<dbReference type="Proteomes" id="UP000468581">
    <property type="component" value="Unassembled WGS sequence"/>
</dbReference>
<feature type="transmembrane region" description="Helical" evidence="8">
    <location>
        <begin position="190"/>
        <end position="207"/>
    </location>
</feature>
<comment type="similarity">
    <text evidence="2 8">Belongs to the 4-toluene sulfonate uptake permease (TSUP) (TC 2.A.102) family.</text>
</comment>
<keyword evidence="6 8" id="KW-1133">Transmembrane helix</keyword>
<evidence type="ECO:0000313" key="10">
    <source>
        <dbReference type="Proteomes" id="UP000468581"/>
    </source>
</evidence>
<dbReference type="RefSeq" id="WP_163606778.1">
    <property type="nucleotide sequence ID" value="NZ_JAABOO010000002.1"/>
</dbReference>
<keyword evidence="10" id="KW-1185">Reference proteome</keyword>
<keyword evidence="4 8" id="KW-1003">Cell membrane</keyword>
<dbReference type="AlphaFoldDB" id="A0A6P0UJZ4"/>
<feature type="transmembrane region" description="Helical" evidence="8">
    <location>
        <begin position="42"/>
        <end position="59"/>
    </location>
</feature>
<name>A0A6P0UJZ4_9FLAO</name>
<evidence type="ECO:0000256" key="6">
    <source>
        <dbReference type="ARBA" id="ARBA00022989"/>
    </source>
</evidence>
<evidence type="ECO:0000256" key="2">
    <source>
        <dbReference type="ARBA" id="ARBA00009142"/>
    </source>
</evidence>
<dbReference type="EMBL" id="JAABOO010000002">
    <property type="protein sequence ID" value="NER13691.1"/>
    <property type="molecule type" value="Genomic_DNA"/>
</dbReference>
<gene>
    <name evidence="9" type="ORF">GWK08_09595</name>
</gene>
<dbReference type="PANTHER" id="PTHR30269">
    <property type="entry name" value="TRANSMEMBRANE PROTEIN YFCA"/>
    <property type="match status" value="1"/>
</dbReference>
<keyword evidence="7 8" id="KW-0472">Membrane</keyword>
<keyword evidence="5 8" id="KW-0812">Transmembrane</keyword>
<dbReference type="Pfam" id="PF01925">
    <property type="entry name" value="TauE"/>
    <property type="match status" value="1"/>
</dbReference>
<evidence type="ECO:0000256" key="7">
    <source>
        <dbReference type="ARBA" id="ARBA00023136"/>
    </source>
</evidence>
<dbReference type="InterPro" id="IPR052017">
    <property type="entry name" value="TSUP"/>
</dbReference>
<evidence type="ECO:0000256" key="8">
    <source>
        <dbReference type="RuleBase" id="RU363041"/>
    </source>
</evidence>
<evidence type="ECO:0000313" key="9">
    <source>
        <dbReference type="EMBL" id="NER13691.1"/>
    </source>
</evidence>
<evidence type="ECO:0000256" key="5">
    <source>
        <dbReference type="ARBA" id="ARBA00022692"/>
    </source>
</evidence>
<organism evidence="9 10">
    <name type="scientific">Leptobacterium flavescens</name>
    <dbReference type="NCBI Taxonomy" id="472055"/>
    <lineage>
        <taxon>Bacteria</taxon>
        <taxon>Pseudomonadati</taxon>
        <taxon>Bacteroidota</taxon>
        <taxon>Flavobacteriia</taxon>
        <taxon>Flavobacteriales</taxon>
        <taxon>Flavobacteriaceae</taxon>
        <taxon>Leptobacterium</taxon>
    </lineage>
</organism>
<comment type="subcellular location">
    <subcellularLocation>
        <location evidence="1 8">Cell membrane</location>
        <topology evidence="1 8">Multi-pass membrane protein</topology>
    </subcellularLocation>
</comment>
<feature type="transmembrane region" description="Helical" evidence="8">
    <location>
        <begin position="95"/>
        <end position="113"/>
    </location>
</feature>
<feature type="transmembrane region" description="Helical" evidence="8">
    <location>
        <begin position="7"/>
        <end position="36"/>
    </location>
</feature>
<sequence length="236" mass="25997">MEVLLIAIIGIFCGFFVQTMIGFAGALISLPILLFAMNLPDAVAYISIFYLFSSVFMIAKEWRHIDRKIILKLTLTTVIGLALGVYVLGYGKPVLLKKALGIFVIIYVLYSYLAKQKTSVFSKSGTPFGLLGGFVSGLFSTGGPVYIIYINDTVKDMRVIRATMIGILGLISVLRVPMLGYNQMLNAEHFINSLYIFPFFLLAQFLGKKAYGKLNAGTFKNVLMILLGISGLSLLF</sequence>
<protein>
    <recommendedName>
        <fullName evidence="8">Probable membrane transporter protein</fullName>
    </recommendedName>
</protein>
<keyword evidence="3" id="KW-0813">Transport</keyword>
<dbReference type="GO" id="GO:0005886">
    <property type="term" value="C:plasma membrane"/>
    <property type="evidence" value="ECO:0007669"/>
    <property type="project" value="UniProtKB-SubCell"/>
</dbReference>
<feature type="transmembrane region" description="Helical" evidence="8">
    <location>
        <begin position="159"/>
        <end position="178"/>
    </location>
</feature>
<reference evidence="9 10" key="1">
    <citation type="submission" date="2020-01" db="EMBL/GenBank/DDBJ databases">
        <title>Leptobacterium flavescens.</title>
        <authorList>
            <person name="Wang G."/>
        </authorList>
    </citation>
    <scope>NUCLEOTIDE SEQUENCE [LARGE SCALE GENOMIC DNA]</scope>
    <source>
        <strain evidence="9 10">KCTC 22160</strain>
    </source>
</reference>
<feature type="transmembrane region" description="Helical" evidence="8">
    <location>
        <begin position="219"/>
        <end position="235"/>
    </location>
</feature>
<evidence type="ECO:0000256" key="1">
    <source>
        <dbReference type="ARBA" id="ARBA00004651"/>
    </source>
</evidence>
<evidence type="ECO:0000256" key="3">
    <source>
        <dbReference type="ARBA" id="ARBA00022448"/>
    </source>
</evidence>
<feature type="transmembrane region" description="Helical" evidence="8">
    <location>
        <begin position="125"/>
        <end position="147"/>
    </location>
</feature>
<accession>A0A6P0UJZ4</accession>
<dbReference type="PANTHER" id="PTHR30269:SF37">
    <property type="entry name" value="MEMBRANE TRANSPORTER PROTEIN"/>
    <property type="match status" value="1"/>
</dbReference>
<comment type="caution">
    <text evidence="9">The sequence shown here is derived from an EMBL/GenBank/DDBJ whole genome shotgun (WGS) entry which is preliminary data.</text>
</comment>
<evidence type="ECO:0000256" key="4">
    <source>
        <dbReference type="ARBA" id="ARBA00022475"/>
    </source>
</evidence>
<proteinExistence type="inferred from homology"/>
<dbReference type="InterPro" id="IPR002781">
    <property type="entry name" value="TM_pro_TauE-like"/>
</dbReference>